<proteinExistence type="predicted"/>
<comment type="caution">
    <text evidence="1">The sequence shown here is derived from an EMBL/GenBank/DDBJ whole genome shotgun (WGS) entry which is preliminary data.</text>
</comment>
<evidence type="ECO:0000313" key="2">
    <source>
        <dbReference type="Proteomes" id="UP001178507"/>
    </source>
</evidence>
<sequence length="191" mass="20441">MVAPEPVAAALRLWILDVEDGAQRGRTPKPKDAAPEAEPEPINCRLLLRSEARAQLKGWASAHCWQSARDPSARANWRALGQGLPHRDAFAPSRTARRLAEWAWGLPKTWPTSEAETSATLQDILTDQSLGGALALAVLDADDEASAIVCVEGVGGIERLRVVGAVANPLAPESQSLCEDAVREVQAIASR</sequence>
<dbReference type="AlphaFoldDB" id="A0AA36MZP6"/>
<keyword evidence="2" id="KW-1185">Reference proteome</keyword>
<dbReference type="EMBL" id="CAUJNA010001857">
    <property type="protein sequence ID" value="CAJ1389357.1"/>
    <property type="molecule type" value="Genomic_DNA"/>
</dbReference>
<evidence type="ECO:0000313" key="1">
    <source>
        <dbReference type="EMBL" id="CAJ1389357.1"/>
    </source>
</evidence>
<organism evidence="1 2">
    <name type="scientific">Effrenium voratum</name>
    <dbReference type="NCBI Taxonomy" id="2562239"/>
    <lineage>
        <taxon>Eukaryota</taxon>
        <taxon>Sar</taxon>
        <taxon>Alveolata</taxon>
        <taxon>Dinophyceae</taxon>
        <taxon>Suessiales</taxon>
        <taxon>Symbiodiniaceae</taxon>
        <taxon>Effrenium</taxon>
    </lineage>
</organism>
<accession>A0AA36MZP6</accession>
<gene>
    <name evidence="1" type="ORF">EVOR1521_LOCUS14990</name>
</gene>
<dbReference type="Proteomes" id="UP001178507">
    <property type="component" value="Unassembled WGS sequence"/>
</dbReference>
<protein>
    <submittedName>
        <fullName evidence="1">Uncharacterized protein</fullName>
    </submittedName>
</protein>
<name>A0AA36MZP6_9DINO</name>
<reference evidence="1" key="1">
    <citation type="submission" date="2023-08" db="EMBL/GenBank/DDBJ databases">
        <authorList>
            <person name="Chen Y."/>
            <person name="Shah S."/>
            <person name="Dougan E. K."/>
            <person name="Thang M."/>
            <person name="Chan C."/>
        </authorList>
    </citation>
    <scope>NUCLEOTIDE SEQUENCE</scope>
</reference>